<sequence length="161" mass="17159">MSKFAFLLIAVIVAVTSAFQPRVSHVTSVKSRAAFTSPNRDVASPNMLTSLSMADEADTAALDETNDPYFDGMFWNGEYPPSKVLGPIMSKMPSNLLAVLAILSAAACAGGIGASQELIRSDPNSIATGSWIQWQNVAGSFAGPFAWGFHVACWIQRKNGM</sequence>
<feature type="signal peptide" evidence="2">
    <location>
        <begin position="1"/>
        <end position="18"/>
    </location>
</feature>
<feature type="chain" id="PRO_5036191764" evidence="2">
    <location>
        <begin position="19"/>
        <end position="161"/>
    </location>
</feature>
<name>A0A6T8PE32_9STRA</name>
<keyword evidence="2" id="KW-0732">Signal</keyword>
<keyword evidence="1" id="KW-0472">Membrane</keyword>
<proteinExistence type="predicted"/>
<feature type="transmembrane region" description="Helical" evidence="1">
    <location>
        <begin position="96"/>
        <end position="114"/>
    </location>
</feature>
<accession>A0A6T8PE32</accession>
<evidence type="ECO:0000313" key="3">
    <source>
        <dbReference type="EMBL" id="CAD8426508.1"/>
    </source>
</evidence>
<evidence type="ECO:0000256" key="1">
    <source>
        <dbReference type="SAM" id="Phobius"/>
    </source>
</evidence>
<dbReference type="EMBL" id="HBEL01048971">
    <property type="protein sequence ID" value="CAD8426509.1"/>
    <property type="molecule type" value="Transcribed_RNA"/>
</dbReference>
<keyword evidence="1" id="KW-1133">Transmembrane helix</keyword>
<evidence type="ECO:0000256" key="2">
    <source>
        <dbReference type="SAM" id="SignalP"/>
    </source>
</evidence>
<reference evidence="4" key="1">
    <citation type="submission" date="2021-01" db="EMBL/GenBank/DDBJ databases">
        <authorList>
            <person name="Corre E."/>
            <person name="Pelletier E."/>
            <person name="Niang G."/>
            <person name="Scheremetjew M."/>
            <person name="Finn R."/>
            <person name="Kale V."/>
            <person name="Holt S."/>
            <person name="Cochrane G."/>
            <person name="Meng A."/>
            <person name="Brown T."/>
            <person name="Cohen L."/>
        </authorList>
    </citation>
    <scope>NUCLEOTIDE SEQUENCE</scope>
    <source>
        <strain evidence="4">CCAP1064/1</strain>
    </source>
</reference>
<dbReference type="EMBL" id="HBEL01048970">
    <property type="protein sequence ID" value="CAD8426508.1"/>
    <property type="molecule type" value="Transcribed_RNA"/>
</dbReference>
<protein>
    <submittedName>
        <fullName evidence="4">Uncharacterized protein</fullName>
    </submittedName>
</protein>
<evidence type="ECO:0000313" key="4">
    <source>
        <dbReference type="EMBL" id="CAD8426509.1"/>
    </source>
</evidence>
<organism evidence="4">
    <name type="scientific">Proboscia inermis</name>
    <dbReference type="NCBI Taxonomy" id="420281"/>
    <lineage>
        <taxon>Eukaryota</taxon>
        <taxon>Sar</taxon>
        <taxon>Stramenopiles</taxon>
        <taxon>Ochrophyta</taxon>
        <taxon>Bacillariophyta</taxon>
        <taxon>Coscinodiscophyceae</taxon>
        <taxon>Rhizosoleniophycidae</taxon>
        <taxon>Rhizosoleniales</taxon>
        <taxon>Rhizosoleniaceae</taxon>
        <taxon>Proboscia</taxon>
    </lineage>
</organism>
<dbReference type="AlphaFoldDB" id="A0A6T8PE32"/>
<gene>
    <name evidence="3" type="ORF">PINE0816_LOCUS22670</name>
    <name evidence="4" type="ORF">PINE0816_LOCUS22671</name>
</gene>
<keyword evidence="1" id="KW-0812">Transmembrane</keyword>